<dbReference type="STRING" id="1457250.GCA_000755225_02138"/>
<dbReference type="RefSeq" id="WP_079979376.1">
    <property type="nucleotide sequence ID" value="NZ_CP031310.1"/>
</dbReference>
<name>A0A4D6HHI3_9EURY</name>
<dbReference type="EMBL" id="CP031310">
    <property type="protein sequence ID" value="QCC52696.1"/>
    <property type="molecule type" value="Genomic_DNA"/>
</dbReference>
<evidence type="ECO:0000313" key="1">
    <source>
        <dbReference type="EMBL" id="QCC52696.1"/>
    </source>
</evidence>
<organism evidence="1 2">
    <name type="scientific">Halapricum salinum</name>
    <dbReference type="NCBI Taxonomy" id="1457250"/>
    <lineage>
        <taxon>Archaea</taxon>
        <taxon>Methanobacteriati</taxon>
        <taxon>Methanobacteriota</taxon>
        <taxon>Stenosarchaea group</taxon>
        <taxon>Halobacteria</taxon>
        <taxon>Halobacteriales</taxon>
        <taxon>Haloarculaceae</taxon>
        <taxon>Halapricum</taxon>
    </lineage>
</organism>
<protein>
    <submittedName>
        <fullName evidence="1">Ribbon-helix-helix protein, CopG family</fullName>
    </submittedName>
</protein>
<sequence>MDEKFLDMEAVSIEFDEETLEALDDVAFTDHRGNRSAAIRECLDRWLKRK</sequence>
<evidence type="ECO:0000313" key="2">
    <source>
        <dbReference type="Proteomes" id="UP000296706"/>
    </source>
</evidence>
<dbReference type="Gene3D" id="1.10.1220.10">
    <property type="entry name" value="Met repressor-like"/>
    <property type="match status" value="1"/>
</dbReference>
<dbReference type="GeneID" id="39849452"/>
<dbReference type="SUPFAM" id="SSF47598">
    <property type="entry name" value="Ribbon-helix-helix"/>
    <property type="match status" value="1"/>
</dbReference>
<dbReference type="InterPro" id="IPR013321">
    <property type="entry name" value="Arc_rbn_hlx_hlx"/>
</dbReference>
<proteinExistence type="predicted"/>
<gene>
    <name evidence="1" type="ORF">DV733_16295</name>
</gene>
<dbReference type="GO" id="GO:0006355">
    <property type="term" value="P:regulation of DNA-templated transcription"/>
    <property type="evidence" value="ECO:0007669"/>
    <property type="project" value="InterPro"/>
</dbReference>
<dbReference type="InterPro" id="IPR010985">
    <property type="entry name" value="Ribbon_hlx_hlx"/>
</dbReference>
<accession>A0A4D6HHI3</accession>
<reference evidence="1 2" key="1">
    <citation type="journal article" date="2019" name="Nat. Commun.">
        <title>A new type of DNA phosphorothioation-based antiviral system in archaea.</title>
        <authorList>
            <person name="Xiong L."/>
            <person name="Liu S."/>
            <person name="Chen S."/>
            <person name="Xiao Y."/>
            <person name="Zhu B."/>
            <person name="Gao Y."/>
            <person name="Zhang Y."/>
            <person name="Chen B."/>
            <person name="Luo J."/>
            <person name="Deng Z."/>
            <person name="Chen X."/>
            <person name="Wang L."/>
            <person name="Chen S."/>
        </authorList>
    </citation>
    <scope>NUCLEOTIDE SEQUENCE [LARGE SCALE GENOMIC DNA]</scope>
    <source>
        <strain evidence="1 2">CBA1105</strain>
    </source>
</reference>
<dbReference type="AlphaFoldDB" id="A0A4D6HHI3"/>
<dbReference type="OrthoDB" id="266966at2157"/>
<keyword evidence="2" id="KW-1185">Reference proteome</keyword>
<dbReference type="Proteomes" id="UP000296706">
    <property type="component" value="Chromosome"/>
</dbReference>
<dbReference type="KEGG" id="hsn:DV733_16295"/>